<dbReference type="PANTHER" id="PTHR46796">
    <property type="entry name" value="HTH-TYPE TRANSCRIPTIONAL ACTIVATOR RHAS-RELATED"/>
    <property type="match status" value="1"/>
</dbReference>
<dbReference type="Proteomes" id="UP000547209">
    <property type="component" value="Unassembled WGS sequence"/>
</dbReference>
<dbReference type="GO" id="GO:0043565">
    <property type="term" value="F:sequence-specific DNA binding"/>
    <property type="evidence" value="ECO:0007669"/>
    <property type="project" value="InterPro"/>
</dbReference>
<dbReference type="InterPro" id="IPR018060">
    <property type="entry name" value="HTH_AraC"/>
</dbReference>
<evidence type="ECO:0000313" key="5">
    <source>
        <dbReference type="EMBL" id="MBB6674703.1"/>
    </source>
</evidence>
<dbReference type="SUPFAM" id="SSF46689">
    <property type="entry name" value="Homeodomain-like"/>
    <property type="match status" value="1"/>
</dbReference>
<evidence type="ECO:0000259" key="4">
    <source>
        <dbReference type="PROSITE" id="PS01124"/>
    </source>
</evidence>
<dbReference type="PROSITE" id="PS01124">
    <property type="entry name" value="HTH_ARAC_FAMILY_2"/>
    <property type="match status" value="1"/>
</dbReference>
<evidence type="ECO:0000256" key="2">
    <source>
        <dbReference type="ARBA" id="ARBA00023125"/>
    </source>
</evidence>
<keyword evidence="2" id="KW-0238">DNA-binding</keyword>
<comment type="caution">
    <text evidence="5">The sequence shown here is derived from an EMBL/GenBank/DDBJ whole genome shotgun (WGS) entry which is preliminary data.</text>
</comment>
<gene>
    <name evidence="5" type="ORF">H7C19_28885</name>
</gene>
<keyword evidence="1" id="KW-0805">Transcription regulation</keyword>
<dbReference type="GO" id="GO:0003700">
    <property type="term" value="F:DNA-binding transcription factor activity"/>
    <property type="evidence" value="ECO:0007669"/>
    <property type="project" value="InterPro"/>
</dbReference>
<dbReference type="InterPro" id="IPR009057">
    <property type="entry name" value="Homeodomain-like_sf"/>
</dbReference>
<dbReference type="InterPro" id="IPR050204">
    <property type="entry name" value="AraC_XylS_family_regulators"/>
</dbReference>
<dbReference type="AlphaFoldDB" id="A0A7X0RW19"/>
<feature type="domain" description="HTH araC/xylS-type" evidence="4">
    <location>
        <begin position="1"/>
        <end position="68"/>
    </location>
</feature>
<dbReference type="SMART" id="SM00342">
    <property type="entry name" value="HTH_ARAC"/>
    <property type="match status" value="1"/>
</dbReference>
<dbReference type="Gene3D" id="1.10.10.60">
    <property type="entry name" value="Homeodomain-like"/>
    <property type="match status" value="1"/>
</dbReference>
<evidence type="ECO:0000313" key="6">
    <source>
        <dbReference type="Proteomes" id="UP000547209"/>
    </source>
</evidence>
<organism evidence="5 6">
    <name type="scientific">Cohnella nanjingensis</name>
    <dbReference type="NCBI Taxonomy" id="1387779"/>
    <lineage>
        <taxon>Bacteria</taxon>
        <taxon>Bacillati</taxon>
        <taxon>Bacillota</taxon>
        <taxon>Bacilli</taxon>
        <taxon>Bacillales</taxon>
        <taxon>Paenibacillaceae</taxon>
        <taxon>Cohnella</taxon>
    </lineage>
</organism>
<dbReference type="EMBL" id="JACJVP010000051">
    <property type="protein sequence ID" value="MBB6674703.1"/>
    <property type="molecule type" value="Genomic_DNA"/>
</dbReference>
<protein>
    <submittedName>
        <fullName evidence="5">AraC family transcriptional regulator</fullName>
    </submittedName>
</protein>
<sequence length="71" mass="7695">MPRPLAGRYALPPHAYQSLLRVNYAQTQLARRRPIAEAAAEAGFYDQSHFTKAFAGFVGATPLKYAASALG</sequence>
<reference evidence="5 6" key="1">
    <citation type="submission" date="2020-08" db="EMBL/GenBank/DDBJ databases">
        <title>Cohnella phylogeny.</title>
        <authorList>
            <person name="Dunlap C."/>
        </authorList>
    </citation>
    <scope>NUCLEOTIDE SEQUENCE [LARGE SCALE GENOMIC DNA]</scope>
    <source>
        <strain evidence="5 6">DSM 28246</strain>
    </source>
</reference>
<accession>A0A7X0RW19</accession>
<proteinExistence type="predicted"/>
<name>A0A7X0RW19_9BACL</name>
<keyword evidence="6" id="KW-1185">Reference proteome</keyword>
<evidence type="ECO:0000256" key="1">
    <source>
        <dbReference type="ARBA" id="ARBA00023015"/>
    </source>
</evidence>
<dbReference type="Pfam" id="PF12833">
    <property type="entry name" value="HTH_18"/>
    <property type="match status" value="1"/>
</dbReference>
<evidence type="ECO:0000256" key="3">
    <source>
        <dbReference type="ARBA" id="ARBA00023163"/>
    </source>
</evidence>
<keyword evidence="3" id="KW-0804">Transcription</keyword>
<dbReference type="PANTHER" id="PTHR46796:SF2">
    <property type="entry name" value="TRANSCRIPTIONAL REGULATORY PROTEIN"/>
    <property type="match status" value="1"/>
</dbReference>